<keyword evidence="2" id="KW-1185">Reference proteome</keyword>
<dbReference type="EMBL" id="JAJJMB010008429">
    <property type="protein sequence ID" value="KAI3923595.1"/>
    <property type="molecule type" value="Genomic_DNA"/>
</dbReference>
<evidence type="ECO:0000313" key="1">
    <source>
        <dbReference type="EMBL" id="KAI3923595.1"/>
    </source>
</evidence>
<proteinExistence type="predicted"/>
<gene>
    <name evidence="1" type="ORF">MKW98_011225</name>
</gene>
<dbReference type="AlphaFoldDB" id="A0AAD4SVJ6"/>
<comment type="caution">
    <text evidence="1">The sequence shown here is derived from an EMBL/GenBank/DDBJ whole genome shotgun (WGS) entry which is preliminary data.</text>
</comment>
<name>A0AAD4SVJ6_9MAGN</name>
<dbReference type="Proteomes" id="UP001202328">
    <property type="component" value="Unassembled WGS sequence"/>
</dbReference>
<evidence type="ECO:0000313" key="2">
    <source>
        <dbReference type="Proteomes" id="UP001202328"/>
    </source>
</evidence>
<organism evidence="1 2">
    <name type="scientific">Papaver atlanticum</name>
    <dbReference type="NCBI Taxonomy" id="357466"/>
    <lineage>
        <taxon>Eukaryota</taxon>
        <taxon>Viridiplantae</taxon>
        <taxon>Streptophyta</taxon>
        <taxon>Embryophyta</taxon>
        <taxon>Tracheophyta</taxon>
        <taxon>Spermatophyta</taxon>
        <taxon>Magnoliopsida</taxon>
        <taxon>Ranunculales</taxon>
        <taxon>Papaveraceae</taxon>
        <taxon>Papaveroideae</taxon>
        <taxon>Papaver</taxon>
    </lineage>
</organism>
<accession>A0AAD4SVJ6</accession>
<sequence>METRSRDFWQKYGASTCIFASDSHGDSYQPSIRSKLIPALWRWNLSRIGQYQGIRWGFQVWCSLQENFNCNGEIPSQGSAFLTVVELEEYRSLTRR</sequence>
<reference evidence="1" key="1">
    <citation type="submission" date="2022-04" db="EMBL/GenBank/DDBJ databases">
        <title>A functionally conserved STORR gene fusion in Papaver species that diverged 16.8 million years ago.</title>
        <authorList>
            <person name="Catania T."/>
        </authorList>
    </citation>
    <scope>NUCLEOTIDE SEQUENCE</scope>
    <source>
        <strain evidence="1">S-188037</strain>
    </source>
</reference>
<protein>
    <submittedName>
        <fullName evidence="1">Uncharacterized protein</fullName>
    </submittedName>
</protein>